<proteinExistence type="predicted"/>
<protein>
    <submittedName>
        <fullName evidence="2">Alpha carbonic anhydrase 7</fullName>
    </submittedName>
</protein>
<evidence type="ECO:0000313" key="2">
    <source>
        <dbReference type="EMBL" id="KAK7841984.1"/>
    </source>
</evidence>
<dbReference type="Gene3D" id="3.10.200.10">
    <property type="entry name" value="Alpha carbonic anhydrase"/>
    <property type="match status" value="3"/>
</dbReference>
<dbReference type="AlphaFoldDB" id="A0AAW0KT39"/>
<evidence type="ECO:0000313" key="3">
    <source>
        <dbReference type="Proteomes" id="UP000237347"/>
    </source>
</evidence>
<dbReference type="SUPFAM" id="SSF51069">
    <property type="entry name" value="Carbonic anhydrase"/>
    <property type="match status" value="3"/>
</dbReference>
<name>A0AAW0KT39_QUESU</name>
<gene>
    <name evidence="2" type="primary">ACA7_4</name>
    <name evidence="2" type="ORF">CFP56_014417</name>
</gene>
<dbReference type="InterPro" id="IPR036398">
    <property type="entry name" value="CA_dom_sf"/>
</dbReference>
<sequence length="191" mass="21950">MVAEDEDEFNYDEKCEKGPPRWGQIRTEWSMCGHGTVQSPIDLLNKGVEVVSYLGRLKKDEGEFNYDEKCEKGPSRWGEIRTEWSMCGHGTVQSPIDLLNKRVEVVSYLGRLKKDEGEFNYDEKCEKGPSRWGEIRTEWSMCGHGIVQSPIDLLNKRVEVVSYLGRLKSSYKSAYANRERKIGSTPSYLII</sequence>
<dbReference type="Proteomes" id="UP000237347">
    <property type="component" value="Unassembled WGS sequence"/>
</dbReference>
<dbReference type="GO" id="GO:0008270">
    <property type="term" value="F:zinc ion binding"/>
    <property type="evidence" value="ECO:0007669"/>
    <property type="project" value="InterPro"/>
</dbReference>
<dbReference type="InterPro" id="IPR023561">
    <property type="entry name" value="Carbonic_anhydrase_a-class"/>
</dbReference>
<dbReference type="EMBL" id="PKMF04000229">
    <property type="protein sequence ID" value="KAK7841984.1"/>
    <property type="molecule type" value="Genomic_DNA"/>
</dbReference>
<dbReference type="PANTHER" id="PTHR18952:SF208">
    <property type="entry name" value="CARBONIC ANHYDRASE XA-RELATED"/>
    <property type="match status" value="1"/>
</dbReference>
<dbReference type="GO" id="GO:0006730">
    <property type="term" value="P:one-carbon metabolic process"/>
    <property type="evidence" value="ECO:0007669"/>
    <property type="project" value="TreeGrafter"/>
</dbReference>
<keyword evidence="3" id="KW-1185">Reference proteome</keyword>
<reference evidence="2 3" key="1">
    <citation type="journal article" date="2018" name="Sci. Data">
        <title>The draft genome sequence of cork oak.</title>
        <authorList>
            <person name="Ramos A.M."/>
            <person name="Usie A."/>
            <person name="Barbosa P."/>
            <person name="Barros P.M."/>
            <person name="Capote T."/>
            <person name="Chaves I."/>
            <person name="Simoes F."/>
            <person name="Abreu I."/>
            <person name="Carrasquinho I."/>
            <person name="Faro C."/>
            <person name="Guimaraes J.B."/>
            <person name="Mendonca D."/>
            <person name="Nobrega F."/>
            <person name="Rodrigues L."/>
            <person name="Saibo N.J.M."/>
            <person name="Varela M.C."/>
            <person name="Egas C."/>
            <person name="Matos J."/>
            <person name="Miguel C.M."/>
            <person name="Oliveira M.M."/>
            <person name="Ricardo C.P."/>
            <person name="Goncalves S."/>
        </authorList>
    </citation>
    <scope>NUCLEOTIDE SEQUENCE [LARGE SCALE GENOMIC DNA]</scope>
    <source>
        <strain evidence="3">cv. HL8</strain>
    </source>
</reference>
<accession>A0AAW0KT39</accession>
<evidence type="ECO:0000256" key="1">
    <source>
        <dbReference type="ARBA" id="ARBA00002904"/>
    </source>
</evidence>
<comment type="function">
    <text evidence="1">Reversible hydration of carbon dioxide.</text>
</comment>
<organism evidence="2 3">
    <name type="scientific">Quercus suber</name>
    <name type="common">Cork oak</name>
    <dbReference type="NCBI Taxonomy" id="58331"/>
    <lineage>
        <taxon>Eukaryota</taxon>
        <taxon>Viridiplantae</taxon>
        <taxon>Streptophyta</taxon>
        <taxon>Embryophyta</taxon>
        <taxon>Tracheophyta</taxon>
        <taxon>Spermatophyta</taxon>
        <taxon>Magnoliopsida</taxon>
        <taxon>eudicotyledons</taxon>
        <taxon>Gunneridae</taxon>
        <taxon>Pentapetalae</taxon>
        <taxon>rosids</taxon>
        <taxon>fabids</taxon>
        <taxon>Fagales</taxon>
        <taxon>Fagaceae</taxon>
        <taxon>Quercus</taxon>
    </lineage>
</organism>
<dbReference type="GO" id="GO:0004089">
    <property type="term" value="F:carbonate dehydratase activity"/>
    <property type="evidence" value="ECO:0007669"/>
    <property type="project" value="InterPro"/>
</dbReference>
<dbReference type="PANTHER" id="PTHR18952">
    <property type="entry name" value="CARBONIC ANHYDRASE"/>
    <property type="match status" value="1"/>
</dbReference>
<comment type="caution">
    <text evidence="2">The sequence shown here is derived from an EMBL/GenBank/DDBJ whole genome shotgun (WGS) entry which is preliminary data.</text>
</comment>